<gene>
    <name evidence="1" type="ORF">PSON_ATCC_30995.1.T0470040</name>
</gene>
<keyword evidence="2" id="KW-1185">Reference proteome</keyword>
<proteinExistence type="predicted"/>
<evidence type="ECO:0000313" key="1">
    <source>
        <dbReference type="EMBL" id="CAD8084545.1"/>
    </source>
</evidence>
<name>A0A8S1N669_9CILI</name>
<dbReference type="Proteomes" id="UP000692954">
    <property type="component" value="Unassembled WGS sequence"/>
</dbReference>
<sequence length="312" mass="37067">MFAKQPRPIQDKNIYLIKSIEKQMLINLSKKNNRLKFHSLDMYNKKGLHWIIQSKDQNEQLYKFRFGEFVLIQNIKTNHPDIKSPFMLQCLNNINSQVFQNCSNNLVLTNPCLFKNIKNNLYLSIKNDEFSYQESPYYFQIISIKQHQDILKIERPILKQFGNKNFFKIRNYISGFSLSVTNQFQNETYLTSKSQQTQSDNKWQFIKEEQPNLFKLYNLESKCFAQDLSISQQLEASQIFLNANQPKHSWRILCPKKQELQFGIPFLIQQDSNGYYLTVELLKSKEKNINELSVVLKKNIETASLWIIFDMI</sequence>
<accession>A0A8S1N669</accession>
<reference evidence="1" key="1">
    <citation type="submission" date="2021-01" db="EMBL/GenBank/DDBJ databases">
        <authorList>
            <consortium name="Genoscope - CEA"/>
            <person name="William W."/>
        </authorList>
    </citation>
    <scope>NUCLEOTIDE SEQUENCE</scope>
</reference>
<comment type="caution">
    <text evidence="1">The sequence shown here is derived from an EMBL/GenBank/DDBJ whole genome shotgun (WGS) entry which is preliminary data.</text>
</comment>
<organism evidence="1 2">
    <name type="scientific">Paramecium sonneborni</name>
    <dbReference type="NCBI Taxonomy" id="65129"/>
    <lineage>
        <taxon>Eukaryota</taxon>
        <taxon>Sar</taxon>
        <taxon>Alveolata</taxon>
        <taxon>Ciliophora</taxon>
        <taxon>Intramacronucleata</taxon>
        <taxon>Oligohymenophorea</taxon>
        <taxon>Peniculida</taxon>
        <taxon>Parameciidae</taxon>
        <taxon>Paramecium</taxon>
    </lineage>
</organism>
<evidence type="ECO:0000313" key="2">
    <source>
        <dbReference type="Proteomes" id="UP000692954"/>
    </source>
</evidence>
<dbReference type="EMBL" id="CAJJDN010000047">
    <property type="protein sequence ID" value="CAD8084545.1"/>
    <property type="molecule type" value="Genomic_DNA"/>
</dbReference>
<dbReference type="AlphaFoldDB" id="A0A8S1N669"/>
<protein>
    <submittedName>
        <fullName evidence="1">Uncharacterized protein</fullName>
    </submittedName>
</protein>
<dbReference type="OrthoDB" id="10385144at2759"/>